<dbReference type="Gene3D" id="3.40.50.300">
    <property type="entry name" value="P-loop containing nucleotide triphosphate hydrolases"/>
    <property type="match status" value="2"/>
</dbReference>
<evidence type="ECO:0000256" key="1">
    <source>
        <dbReference type="ARBA" id="ARBA00022741"/>
    </source>
</evidence>
<feature type="domain" description="UvrD-like helicase C-terminal" evidence="6">
    <location>
        <begin position="380"/>
        <end position="431"/>
    </location>
</feature>
<dbReference type="Proteomes" id="UP001370100">
    <property type="component" value="Unassembled WGS sequence"/>
</dbReference>
<reference evidence="7 8" key="1">
    <citation type="submission" date="2024-03" db="EMBL/GenBank/DDBJ databases">
        <title>Actinomycetospora sp. OC33-EN06, a novel actinomycete isolated from wild orchid (Aerides multiflora).</title>
        <authorList>
            <person name="Suriyachadkun C."/>
        </authorList>
    </citation>
    <scope>NUCLEOTIDE SEQUENCE [LARGE SCALE GENOMIC DNA]</scope>
    <source>
        <strain evidence="7 8">OC33-EN06</strain>
    </source>
</reference>
<keyword evidence="1" id="KW-0547">Nucleotide-binding</keyword>
<dbReference type="SUPFAM" id="SSF52540">
    <property type="entry name" value="P-loop containing nucleoside triphosphate hydrolases"/>
    <property type="match status" value="1"/>
</dbReference>
<evidence type="ECO:0000256" key="4">
    <source>
        <dbReference type="ARBA" id="ARBA00022840"/>
    </source>
</evidence>
<evidence type="ECO:0000313" key="8">
    <source>
        <dbReference type="Proteomes" id="UP001370100"/>
    </source>
</evidence>
<sequence>MAERATLDESQRRVAEAGADARAIVTAGAGQGKTEVVAARLAHLVDTEGLDRSDDVLVLSFSRAAVAAVRRRLLASPAGDRAAVRTFDSFAARLLLDAGEEPAGWSFDRRIREATRLLRDGEIDVPTVDLSRHVVVDEIQDLVGDRGELVLALLDRLPGDAGFTVLGDPLQGIYDFQLGSSKSPLTSADLLHRLRDRLRARDLALEHNYRAQTNQARGVVSLGTRMRDTPSGKRRHNKARHAVESLPWIGTLADLPLVLPRWQGRTAVLCDTNGQAMVASRTLFEHGIKHRLRRPAEQISVPSWVAAVLGDAPSRNVSPAMLDDLISASGVTVPDDAWRLLKITERRRRAPRELDLVELSRAVSSGAVPVELVDSGDAQVIVSTIHRAKGLEFDNVVLLDDPSARDDGATSTELDRQARALYVALSRARTVVTAAEPPLAKGLRVDEFRRRRWIRGYGWRTSAFEFQLQDAERARPFGTDPETARGVQDLLRTSAISSVGQPVVGRIDPPCDPRNPIYELAVGDQAVARTSSDFAQALIARLDRAWPNHPGPPVGLEDLFTDGVETAAGPPVVGEQLGVGRWGLWLTVRISGLARLKFERNSDA</sequence>
<gene>
    <name evidence="7" type="ORF">WCD41_20495</name>
</gene>
<dbReference type="Pfam" id="PF13538">
    <property type="entry name" value="UvrD_C_2"/>
    <property type="match status" value="1"/>
</dbReference>
<evidence type="ECO:0000259" key="5">
    <source>
        <dbReference type="Pfam" id="PF00580"/>
    </source>
</evidence>
<dbReference type="EMBL" id="JBBEGL010000005">
    <property type="protein sequence ID" value="MEJ2888851.1"/>
    <property type="molecule type" value="Genomic_DNA"/>
</dbReference>
<dbReference type="RefSeq" id="WP_337715786.1">
    <property type="nucleotide sequence ID" value="NZ_JBBEGL010000005.1"/>
</dbReference>
<protein>
    <submittedName>
        <fullName evidence="7">UvrD-helicase domain-containing protein</fullName>
    </submittedName>
</protein>
<dbReference type="InterPro" id="IPR000212">
    <property type="entry name" value="DNA_helicase_UvrD/REP"/>
</dbReference>
<keyword evidence="2" id="KW-0378">Hydrolase</keyword>
<dbReference type="PANTHER" id="PTHR11070:SF2">
    <property type="entry name" value="ATP-DEPENDENT DNA HELICASE SRS2"/>
    <property type="match status" value="1"/>
</dbReference>
<dbReference type="InterPro" id="IPR027417">
    <property type="entry name" value="P-loop_NTPase"/>
</dbReference>
<evidence type="ECO:0000256" key="2">
    <source>
        <dbReference type="ARBA" id="ARBA00022801"/>
    </source>
</evidence>
<evidence type="ECO:0000259" key="6">
    <source>
        <dbReference type="Pfam" id="PF13538"/>
    </source>
</evidence>
<name>A0ABU8N8Y4_9PSEU</name>
<accession>A0ABU8N8Y4</accession>
<evidence type="ECO:0000256" key="3">
    <source>
        <dbReference type="ARBA" id="ARBA00022806"/>
    </source>
</evidence>
<keyword evidence="8" id="KW-1185">Reference proteome</keyword>
<dbReference type="PANTHER" id="PTHR11070">
    <property type="entry name" value="UVRD / RECB / PCRA DNA HELICASE FAMILY MEMBER"/>
    <property type="match status" value="1"/>
</dbReference>
<proteinExistence type="predicted"/>
<comment type="caution">
    <text evidence="7">The sequence shown here is derived from an EMBL/GenBank/DDBJ whole genome shotgun (WGS) entry which is preliminary data.</text>
</comment>
<dbReference type="InterPro" id="IPR014016">
    <property type="entry name" value="UvrD-like_ATP-bd"/>
</dbReference>
<keyword evidence="4" id="KW-0067">ATP-binding</keyword>
<evidence type="ECO:0000313" key="7">
    <source>
        <dbReference type="EMBL" id="MEJ2888851.1"/>
    </source>
</evidence>
<organism evidence="7 8">
    <name type="scientific">Actinomycetospora aeridis</name>
    <dbReference type="NCBI Taxonomy" id="3129231"/>
    <lineage>
        <taxon>Bacteria</taxon>
        <taxon>Bacillati</taxon>
        <taxon>Actinomycetota</taxon>
        <taxon>Actinomycetes</taxon>
        <taxon>Pseudonocardiales</taxon>
        <taxon>Pseudonocardiaceae</taxon>
        <taxon>Actinomycetospora</taxon>
    </lineage>
</organism>
<dbReference type="Pfam" id="PF00580">
    <property type="entry name" value="UvrD-helicase"/>
    <property type="match status" value="1"/>
</dbReference>
<dbReference type="InterPro" id="IPR027785">
    <property type="entry name" value="UvrD-like_helicase_C"/>
</dbReference>
<feature type="domain" description="UvrD-like helicase ATP-binding" evidence="5">
    <location>
        <begin position="8"/>
        <end position="99"/>
    </location>
</feature>
<keyword evidence="3" id="KW-0347">Helicase</keyword>